<evidence type="ECO:0000256" key="1">
    <source>
        <dbReference type="SAM" id="MobiDB-lite"/>
    </source>
</evidence>
<keyword evidence="2" id="KW-0472">Membrane</keyword>
<sequence>MPVKNGALAMIAAGREDEADVSKEGSMAGGPGIAPVQLHVDASTTLNARTDRSTEQAEPEAGVPTKHGQPLGLVKAAVVGVSIGVASGMLYLWCMERQRKDNLAWEYYRTH</sequence>
<dbReference type="EMBL" id="CAXHTA020000020">
    <property type="protein sequence ID" value="CAL5229318.1"/>
    <property type="molecule type" value="Genomic_DNA"/>
</dbReference>
<evidence type="ECO:0000256" key="2">
    <source>
        <dbReference type="SAM" id="Phobius"/>
    </source>
</evidence>
<keyword evidence="2" id="KW-1133">Transmembrane helix</keyword>
<comment type="caution">
    <text evidence="3">The sequence shown here is derived from an EMBL/GenBank/DDBJ whole genome shotgun (WGS) entry which is preliminary data.</text>
</comment>
<name>A0ABP1GHV0_9CHLO</name>
<evidence type="ECO:0000313" key="4">
    <source>
        <dbReference type="Proteomes" id="UP001497392"/>
    </source>
</evidence>
<feature type="region of interest" description="Disordered" evidence="1">
    <location>
        <begin position="48"/>
        <end position="68"/>
    </location>
</feature>
<gene>
    <name evidence="3" type="primary">g12624</name>
    <name evidence="3" type="ORF">VP750_LOCUS11224</name>
</gene>
<organism evidence="3 4">
    <name type="scientific">Coccomyxa viridis</name>
    <dbReference type="NCBI Taxonomy" id="1274662"/>
    <lineage>
        <taxon>Eukaryota</taxon>
        <taxon>Viridiplantae</taxon>
        <taxon>Chlorophyta</taxon>
        <taxon>core chlorophytes</taxon>
        <taxon>Trebouxiophyceae</taxon>
        <taxon>Trebouxiophyceae incertae sedis</taxon>
        <taxon>Coccomyxaceae</taxon>
        <taxon>Coccomyxa</taxon>
    </lineage>
</organism>
<keyword evidence="2" id="KW-0812">Transmembrane</keyword>
<protein>
    <submittedName>
        <fullName evidence="3">G12624 protein</fullName>
    </submittedName>
</protein>
<keyword evidence="4" id="KW-1185">Reference proteome</keyword>
<reference evidence="3 4" key="1">
    <citation type="submission" date="2024-06" db="EMBL/GenBank/DDBJ databases">
        <authorList>
            <person name="Kraege A."/>
            <person name="Thomma B."/>
        </authorList>
    </citation>
    <scope>NUCLEOTIDE SEQUENCE [LARGE SCALE GENOMIC DNA]</scope>
</reference>
<dbReference type="Proteomes" id="UP001497392">
    <property type="component" value="Unassembled WGS sequence"/>
</dbReference>
<evidence type="ECO:0000313" key="3">
    <source>
        <dbReference type="EMBL" id="CAL5229318.1"/>
    </source>
</evidence>
<feature type="transmembrane region" description="Helical" evidence="2">
    <location>
        <begin position="73"/>
        <end position="93"/>
    </location>
</feature>
<proteinExistence type="predicted"/>
<accession>A0ABP1GHV0</accession>